<feature type="chain" id="PRO_5013032999" description="Transglycosylase SLT domain-containing protein" evidence="1">
    <location>
        <begin position="20"/>
        <end position="161"/>
    </location>
</feature>
<reference evidence="2 3" key="1">
    <citation type="submission" date="2014-06" db="EMBL/GenBank/DDBJ databases">
        <authorList>
            <person name="Ju J."/>
            <person name="Zhang J."/>
        </authorList>
    </citation>
    <scope>NUCLEOTIDE SEQUENCE [LARGE SCALE GENOMIC DNA]</scope>
    <source>
        <strain evidence="2">DmW_045</strain>
    </source>
</reference>
<gene>
    <name evidence="2" type="ORF">HK12_09190</name>
</gene>
<dbReference type="EMBL" id="JOMO01000036">
    <property type="protein sequence ID" value="OUI80291.1"/>
    <property type="molecule type" value="Genomic_DNA"/>
</dbReference>
<evidence type="ECO:0000256" key="1">
    <source>
        <dbReference type="SAM" id="SignalP"/>
    </source>
</evidence>
<sequence length="161" mass="17402">MSGLYLPHVYALWVQPALAALPASLNTLSAQQGVLGIGNTESAGYRYIKQIGSGPALGFWQMEPVTHDDAWANFIRFRPALQTALIGLLGGKGACAQRLADTPLYAAAMCRVQLYRAPMALPPAYNATAWATFWKTYYNTNKGAGNIIQATPYFQNAMGVT</sequence>
<name>A0A251ZZW1_9PROT</name>
<organism evidence="2 3">
    <name type="scientific">Acetobacter orientalis</name>
    <dbReference type="NCBI Taxonomy" id="146474"/>
    <lineage>
        <taxon>Bacteria</taxon>
        <taxon>Pseudomonadati</taxon>
        <taxon>Pseudomonadota</taxon>
        <taxon>Alphaproteobacteria</taxon>
        <taxon>Acetobacterales</taxon>
        <taxon>Acetobacteraceae</taxon>
        <taxon>Acetobacter</taxon>
    </lineage>
</organism>
<feature type="signal peptide" evidence="1">
    <location>
        <begin position="1"/>
        <end position="19"/>
    </location>
</feature>
<evidence type="ECO:0000313" key="3">
    <source>
        <dbReference type="Proteomes" id="UP000194639"/>
    </source>
</evidence>
<keyword evidence="1" id="KW-0732">Signal</keyword>
<evidence type="ECO:0000313" key="2">
    <source>
        <dbReference type="EMBL" id="OUI80291.1"/>
    </source>
</evidence>
<dbReference type="Proteomes" id="UP000194639">
    <property type="component" value="Unassembled WGS sequence"/>
</dbReference>
<protein>
    <recommendedName>
        <fullName evidence="4">Transglycosylase SLT domain-containing protein</fullName>
    </recommendedName>
</protein>
<comment type="caution">
    <text evidence="2">The sequence shown here is derived from an EMBL/GenBank/DDBJ whole genome shotgun (WGS) entry which is preliminary data.</text>
</comment>
<dbReference type="RefSeq" id="WP_086552776.1">
    <property type="nucleotide sequence ID" value="NZ_JOMO01000036.1"/>
</dbReference>
<evidence type="ECO:0008006" key="4">
    <source>
        <dbReference type="Google" id="ProtNLM"/>
    </source>
</evidence>
<dbReference type="AlphaFoldDB" id="A0A251ZZW1"/>
<accession>A0A251ZZW1</accession>
<proteinExistence type="predicted"/>